<dbReference type="GO" id="GO:0042781">
    <property type="term" value="F:3'-tRNA processing endoribonuclease activity"/>
    <property type="evidence" value="ECO:0007669"/>
    <property type="project" value="TreeGrafter"/>
</dbReference>
<organism evidence="1 2">
    <name type="scientific">Desulfomonile tiedjei</name>
    <dbReference type="NCBI Taxonomy" id="2358"/>
    <lineage>
        <taxon>Bacteria</taxon>
        <taxon>Pseudomonadati</taxon>
        <taxon>Thermodesulfobacteriota</taxon>
        <taxon>Desulfomonilia</taxon>
        <taxon>Desulfomonilales</taxon>
        <taxon>Desulfomonilaceae</taxon>
        <taxon>Desulfomonile</taxon>
    </lineage>
</organism>
<gene>
    <name evidence="1" type="ORF">HY912_14805</name>
</gene>
<dbReference type="PANTHER" id="PTHR46018">
    <property type="entry name" value="ZINC PHOSPHODIESTERASE ELAC PROTEIN 1"/>
    <property type="match status" value="1"/>
</dbReference>
<dbReference type="SUPFAM" id="SSF56281">
    <property type="entry name" value="Metallo-hydrolase/oxidoreductase"/>
    <property type="match status" value="1"/>
</dbReference>
<evidence type="ECO:0000313" key="2">
    <source>
        <dbReference type="Proteomes" id="UP000807825"/>
    </source>
</evidence>
<name>A0A9D6V4V0_9BACT</name>
<reference evidence="1" key="1">
    <citation type="submission" date="2020-07" db="EMBL/GenBank/DDBJ databases">
        <title>Huge and variable diversity of episymbiotic CPR bacteria and DPANN archaea in groundwater ecosystems.</title>
        <authorList>
            <person name="He C.Y."/>
            <person name="Keren R."/>
            <person name="Whittaker M."/>
            <person name="Farag I.F."/>
            <person name="Doudna J."/>
            <person name="Cate J.H.D."/>
            <person name="Banfield J.F."/>
        </authorList>
    </citation>
    <scope>NUCLEOTIDE SEQUENCE</scope>
    <source>
        <strain evidence="1">NC_groundwater_1664_Pr3_B-0.1um_52_9</strain>
    </source>
</reference>
<accession>A0A9D6V4V0</accession>
<dbReference type="Gene3D" id="3.60.15.10">
    <property type="entry name" value="Ribonuclease Z/Hydroxyacylglutathione hydrolase-like"/>
    <property type="match status" value="1"/>
</dbReference>
<dbReference type="Proteomes" id="UP000807825">
    <property type="component" value="Unassembled WGS sequence"/>
</dbReference>
<dbReference type="AlphaFoldDB" id="A0A9D6V4V0"/>
<dbReference type="PANTHER" id="PTHR46018:SF2">
    <property type="entry name" value="ZINC PHOSPHODIESTERASE ELAC PROTEIN 1"/>
    <property type="match status" value="1"/>
</dbReference>
<dbReference type="InterPro" id="IPR036866">
    <property type="entry name" value="RibonucZ/Hydroxyglut_hydro"/>
</dbReference>
<evidence type="ECO:0000313" key="1">
    <source>
        <dbReference type="EMBL" id="MBI5250758.1"/>
    </source>
</evidence>
<comment type="caution">
    <text evidence="1">The sequence shown here is derived from an EMBL/GenBank/DDBJ whole genome shotgun (WGS) entry which is preliminary data.</text>
</comment>
<dbReference type="EMBL" id="JACRDE010000385">
    <property type="protein sequence ID" value="MBI5250758.1"/>
    <property type="molecule type" value="Genomic_DNA"/>
</dbReference>
<proteinExistence type="predicted"/>
<feature type="non-terminal residue" evidence="1">
    <location>
        <position position="1"/>
    </location>
</feature>
<sequence length="175" mass="19277">DPTKVWTDAETCPAMDPFEIYKDDLVRVSAILVDHRQVYPAFAFRFDTDDGSVVISGDTGPNTKGNLQKLAKDTDVLVHEVIDKTWIDTAFKGVKQGDPAWPLYIHAISAHTVIEEVGKVAQQCGAKTLILSHIGPGNTPIDRLREAQHNFSGKLIIGEDLMQIGIGKIRDRSRG</sequence>
<protein>
    <submittedName>
        <fullName evidence="1">MBL fold metallo-hydrolase</fullName>
    </submittedName>
</protein>